<dbReference type="EMBL" id="AP022579">
    <property type="protein sequence ID" value="BBX89012.1"/>
    <property type="molecule type" value="Genomic_DNA"/>
</dbReference>
<organism evidence="3 5">
    <name type="scientific">Mycolicibacterium boenickei</name>
    <dbReference type="NCBI Taxonomy" id="146017"/>
    <lineage>
        <taxon>Bacteria</taxon>
        <taxon>Bacillati</taxon>
        <taxon>Actinomycetota</taxon>
        <taxon>Actinomycetes</taxon>
        <taxon>Mycobacteriales</taxon>
        <taxon>Mycobacteriaceae</taxon>
        <taxon>Mycolicibacterium</taxon>
    </lineage>
</organism>
<dbReference type="RefSeq" id="WP_162563900.1">
    <property type="nucleotide sequence ID" value="NZ_AP022579.1"/>
</dbReference>
<feature type="transmembrane region" description="Helical" evidence="1">
    <location>
        <begin position="28"/>
        <end position="49"/>
    </location>
</feature>
<keyword evidence="1" id="KW-0472">Membrane</keyword>
<evidence type="ECO:0000313" key="4">
    <source>
        <dbReference type="Proteomes" id="UP000466683"/>
    </source>
</evidence>
<evidence type="ECO:0000313" key="2">
    <source>
        <dbReference type="EMBL" id="BBX89012.1"/>
    </source>
</evidence>
<evidence type="ECO:0000256" key="1">
    <source>
        <dbReference type="SAM" id="Phobius"/>
    </source>
</evidence>
<protein>
    <submittedName>
        <fullName evidence="3">Uncharacterized protein</fullName>
    </submittedName>
</protein>
<evidence type="ECO:0000313" key="3">
    <source>
        <dbReference type="EMBL" id="UNB99376.1"/>
    </source>
</evidence>
<dbReference type="AlphaFoldDB" id="A0AAX2ZVE3"/>
<gene>
    <name evidence="3" type="ORF">H5U98_28590</name>
    <name evidence="2" type="ORF">MBOE_06610</name>
</gene>
<dbReference type="Proteomes" id="UP001162885">
    <property type="component" value="Chromosome"/>
</dbReference>
<keyword evidence="1" id="KW-1133">Transmembrane helix</keyword>
<dbReference type="EMBL" id="CP060016">
    <property type="protein sequence ID" value="UNB99376.1"/>
    <property type="molecule type" value="Genomic_DNA"/>
</dbReference>
<keyword evidence="1" id="KW-0812">Transmembrane</keyword>
<reference evidence="2" key="2">
    <citation type="submission" date="2020-02" db="EMBL/GenBank/DDBJ databases">
        <authorList>
            <person name="Matsumoto Y."/>
            <person name="Kinjo T."/>
            <person name="Motooka D."/>
            <person name="Nabeya D."/>
            <person name="Jung N."/>
            <person name="Uechi K."/>
            <person name="Horii T."/>
            <person name="Iida T."/>
            <person name="Fujita J."/>
            <person name="Nakamura S."/>
        </authorList>
    </citation>
    <scope>NUCLEOTIDE SEQUENCE</scope>
    <source>
        <strain evidence="2">JCM 15653</strain>
    </source>
</reference>
<name>A0AAX2ZVE3_9MYCO</name>
<evidence type="ECO:0000313" key="5">
    <source>
        <dbReference type="Proteomes" id="UP001162885"/>
    </source>
</evidence>
<reference evidence="2 4" key="1">
    <citation type="journal article" date="2019" name="Emerg. Microbes Infect.">
        <title>Comprehensive subspecies identification of 175 nontuberculous mycobacteria species based on 7547 genomic profiles.</title>
        <authorList>
            <person name="Matsumoto Y."/>
            <person name="Kinjo T."/>
            <person name="Motooka D."/>
            <person name="Nabeya D."/>
            <person name="Jung N."/>
            <person name="Uechi K."/>
            <person name="Horii T."/>
            <person name="Iida T."/>
            <person name="Fujita J."/>
            <person name="Nakamura S."/>
        </authorList>
    </citation>
    <scope>NUCLEOTIDE SEQUENCE [LARGE SCALE GENOMIC DNA]</scope>
    <source>
        <strain evidence="2 4">JCM 15653</strain>
    </source>
</reference>
<reference evidence="3 5" key="3">
    <citation type="journal article" date="2022" name="BMC Genomics">
        <title>Comparative genome analysis of mycobacteria focusing on tRNA and non-coding RNA.</title>
        <authorList>
            <person name="Behra P.R.K."/>
            <person name="Pettersson B.M.F."/>
            <person name="Ramesh M."/>
            <person name="Das S."/>
            <person name="Dasgupta S."/>
            <person name="Kirsebom L.A."/>
        </authorList>
    </citation>
    <scope>NUCLEOTIDE SEQUENCE [LARGE SCALE GENOMIC DNA]</scope>
    <source>
        <strain evidence="3 5">DSM 44677</strain>
    </source>
</reference>
<keyword evidence="4" id="KW-1185">Reference proteome</keyword>
<proteinExistence type="predicted"/>
<sequence>MKYAVLIGVAPAVLAFLAGFFGLTVSLSWLACIAWFALSVAVGAGVVALKSKRARE</sequence>
<dbReference type="Proteomes" id="UP000466683">
    <property type="component" value="Chromosome"/>
</dbReference>
<dbReference type="PROSITE" id="PS51257">
    <property type="entry name" value="PROKAR_LIPOPROTEIN"/>
    <property type="match status" value="1"/>
</dbReference>
<accession>A0AAX2ZVE3</accession>